<dbReference type="PANTHER" id="PTHR31270:SF1">
    <property type="entry name" value="GLUTAMINYL-PEPTIDE CYCLOTRANSFERASE"/>
    <property type="match status" value="1"/>
</dbReference>
<dbReference type="InterPro" id="IPR007788">
    <property type="entry name" value="QCT"/>
</dbReference>
<accession>A0A255ZDV6</accession>
<dbReference type="PROSITE" id="PS51257">
    <property type="entry name" value="PROKAR_LIPOPROTEIN"/>
    <property type="match status" value="1"/>
</dbReference>
<dbReference type="SUPFAM" id="SSF50969">
    <property type="entry name" value="YVTN repeat-like/Quinoprotein amine dehydrogenase"/>
    <property type="match status" value="1"/>
</dbReference>
<dbReference type="Pfam" id="PF05096">
    <property type="entry name" value="Glu_cyclase_2"/>
    <property type="match status" value="1"/>
</dbReference>
<dbReference type="EMBL" id="NOXX01000224">
    <property type="protein sequence ID" value="OYQ39591.1"/>
    <property type="molecule type" value="Genomic_DNA"/>
</dbReference>
<dbReference type="InterPro" id="IPR011044">
    <property type="entry name" value="Quino_amine_DH_bsu"/>
</dbReference>
<comment type="caution">
    <text evidence="1">The sequence shown here is derived from an EMBL/GenBank/DDBJ whole genome shotgun (WGS) entry which is preliminary data.</text>
</comment>
<dbReference type="RefSeq" id="WP_094487367.1">
    <property type="nucleotide sequence ID" value="NZ_NOXX01000224.1"/>
</dbReference>
<keyword evidence="1" id="KW-0808">Transferase</keyword>
<proteinExistence type="predicted"/>
<organism evidence="1 2">
    <name type="scientific">Flavobacterium aurantiibacter</name>
    <dbReference type="NCBI Taxonomy" id="2023067"/>
    <lineage>
        <taxon>Bacteria</taxon>
        <taxon>Pseudomonadati</taxon>
        <taxon>Bacteroidota</taxon>
        <taxon>Flavobacteriia</taxon>
        <taxon>Flavobacteriales</taxon>
        <taxon>Flavobacteriaceae</taxon>
        <taxon>Flavobacterium</taxon>
    </lineage>
</organism>
<keyword evidence="2" id="KW-1185">Reference proteome</keyword>
<sequence>MKIRLQGRVFGCIFFLLFAIIACNSPKPADFELRFNSADKKYLSGKELIVEVSSEYADKISAVKLFLNEKLVATGTANSVKAKIEETKLGYIDLRVAVTVDGADISVSDRVELVTDVTPKVYSYTILNTYPHDISSFTEGFEFFRDTLLEGTGLRGQSKLLKTDYKTGKILKSLTLDSQYFGEGITVINNQIFQLTWEEGKGFIYDANSWKLIKEFTYDKQIEGWGMTNDGSYIYHSDGTEKIWKMDPNTQKMVGYVNVYLGSEKIKQVNELEWVEGKIYGNVWQKDAIAIINPESGVVEGILDLSALRSKVKGGNPAPEVLNGIAYRKSTKTLFVTGKYWDKVFEIQVK</sequence>
<evidence type="ECO:0000313" key="2">
    <source>
        <dbReference type="Proteomes" id="UP000216035"/>
    </source>
</evidence>
<protein>
    <submittedName>
        <fullName evidence="1">Glutamine cyclotransferase</fullName>
    </submittedName>
</protein>
<dbReference type="AlphaFoldDB" id="A0A255ZDV6"/>
<dbReference type="Proteomes" id="UP000216035">
    <property type="component" value="Unassembled WGS sequence"/>
</dbReference>
<evidence type="ECO:0000313" key="1">
    <source>
        <dbReference type="EMBL" id="OYQ39591.1"/>
    </source>
</evidence>
<gene>
    <name evidence="1" type="ORF">CHX27_13915</name>
</gene>
<dbReference type="GO" id="GO:0016603">
    <property type="term" value="F:glutaminyl-peptide cyclotransferase activity"/>
    <property type="evidence" value="ECO:0007669"/>
    <property type="project" value="InterPro"/>
</dbReference>
<reference evidence="1 2" key="1">
    <citation type="submission" date="2017-07" db="EMBL/GenBank/DDBJ databases">
        <title>Flavobacterium cyanobacteriorum sp. nov., isolated from cyanobacterial aggregates in a eutrophic lake.</title>
        <authorList>
            <person name="Cai H."/>
        </authorList>
    </citation>
    <scope>NUCLEOTIDE SEQUENCE [LARGE SCALE GENOMIC DNA]</scope>
    <source>
        <strain evidence="1 2">TH167</strain>
    </source>
</reference>
<name>A0A255ZDV6_9FLAO</name>
<dbReference type="PANTHER" id="PTHR31270">
    <property type="entry name" value="GLUTAMINYL-PEPTIDE CYCLOTRANSFERASE"/>
    <property type="match status" value="1"/>
</dbReference>
<dbReference type="OrthoDB" id="9783700at2"/>